<dbReference type="AlphaFoldDB" id="A0A6A6VH40"/>
<organism evidence="1 2">
    <name type="scientific">Sporormia fimetaria CBS 119925</name>
    <dbReference type="NCBI Taxonomy" id="1340428"/>
    <lineage>
        <taxon>Eukaryota</taxon>
        <taxon>Fungi</taxon>
        <taxon>Dikarya</taxon>
        <taxon>Ascomycota</taxon>
        <taxon>Pezizomycotina</taxon>
        <taxon>Dothideomycetes</taxon>
        <taxon>Pleosporomycetidae</taxon>
        <taxon>Pleosporales</taxon>
        <taxon>Sporormiaceae</taxon>
        <taxon>Sporormia</taxon>
    </lineage>
</organism>
<sequence length="150" mass="16679">MNADSPKMRCPSDAVRALVFRVRRGSAEGVDRIAARERRLQSSLHAFTLSPNRHHMPAAMPMRPALLLSIAIGDVPAGGLPHGAGGSMLPLHDGTLLRSHVSVAPSVFWNRTMLPHPRGYEDRKFLQTRRRRQITTNGRPKKCLRYGRAS</sequence>
<evidence type="ECO:0000313" key="1">
    <source>
        <dbReference type="EMBL" id="KAF2749932.1"/>
    </source>
</evidence>
<reference evidence="1" key="1">
    <citation type="journal article" date="2020" name="Stud. Mycol.">
        <title>101 Dothideomycetes genomes: a test case for predicting lifestyles and emergence of pathogens.</title>
        <authorList>
            <person name="Haridas S."/>
            <person name="Albert R."/>
            <person name="Binder M."/>
            <person name="Bloem J."/>
            <person name="Labutti K."/>
            <person name="Salamov A."/>
            <person name="Andreopoulos B."/>
            <person name="Baker S."/>
            <person name="Barry K."/>
            <person name="Bills G."/>
            <person name="Bluhm B."/>
            <person name="Cannon C."/>
            <person name="Castanera R."/>
            <person name="Culley D."/>
            <person name="Daum C."/>
            <person name="Ezra D."/>
            <person name="Gonzalez J."/>
            <person name="Henrissat B."/>
            <person name="Kuo A."/>
            <person name="Liang C."/>
            <person name="Lipzen A."/>
            <person name="Lutzoni F."/>
            <person name="Magnuson J."/>
            <person name="Mondo S."/>
            <person name="Nolan M."/>
            <person name="Ohm R."/>
            <person name="Pangilinan J."/>
            <person name="Park H.-J."/>
            <person name="Ramirez L."/>
            <person name="Alfaro M."/>
            <person name="Sun H."/>
            <person name="Tritt A."/>
            <person name="Yoshinaga Y."/>
            <person name="Zwiers L.-H."/>
            <person name="Turgeon B."/>
            <person name="Goodwin S."/>
            <person name="Spatafora J."/>
            <person name="Crous P."/>
            <person name="Grigoriev I."/>
        </authorList>
    </citation>
    <scope>NUCLEOTIDE SEQUENCE</scope>
    <source>
        <strain evidence="1">CBS 119925</strain>
    </source>
</reference>
<gene>
    <name evidence="1" type="ORF">M011DRAFT_282573</name>
</gene>
<evidence type="ECO:0000313" key="2">
    <source>
        <dbReference type="Proteomes" id="UP000799440"/>
    </source>
</evidence>
<protein>
    <submittedName>
        <fullName evidence="1">Uncharacterized protein</fullName>
    </submittedName>
</protein>
<name>A0A6A6VH40_9PLEO</name>
<proteinExistence type="predicted"/>
<accession>A0A6A6VH40</accession>
<keyword evidence="2" id="KW-1185">Reference proteome</keyword>
<dbReference type="Proteomes" id="UP000799440">
    <property type="component" value="Unassembled WGS sequence"/>
</dbReference>
<dbReference type="EMBL" id="MU006565">
    <property type="protein sequence ID" value="KAF2749932.1"/>
    <property type="molecule type" value="Genomic_DNA"/>
</dbReference>